<evidence type="ECO:0000256" key="1">
    <source>
        <dbReference type="ARBA" id="ARBA00004141"/>
    </source>
</evidence>
<feature type="transmembrane region" description="Helical" evidence="5">
    <location>
        <begin position="46"/>
        <end position="68"/>
    </location>
</feature>
<organism evidence="7 8">
    <name type="scientific">Cohnella hashimotonis</name>
    <dbReference type="NCBI Taxonomy" id="2826895"/>
    <lineage>
        <taxon>Bacteria</taxon>
        <taxon>Bacillati</taxon>
        <taxon>Bacillota</taxon>
        <taxon>Bacilli</taxon>
        <taxon>Bacillales</taxon>
        <taxon>Paenibacillaceae</taxon>
        <taxon>Cohnella</taxon>
    </lineage>
</organism>
<evidence type="ECO:0000259" key="6">
    <source>
        <dbReference type="Pfam" id="PF07291"/>
    </source>
</evidence>
<comment type="subcellular location">
    <subcellularLocation>
        <location evidence="1">Membrane</location>
        <topology evidence="1">Multi-pass membrane protein</topology>
    </subcellularLocation>
</comment>
<evidence type="ECO:0000256" key="5">
    <source>
        <dbReference type="SAM" id="Phobius"/>
    </source>
</evidence>
<evidence type="ECO:0000313" key="8">
    <source>
        <dbReference type="Proteomes" id="UP001161691"/>
    </source>
</evidence>
<comment type="caution">
    <text evidence="7">The sequence shown here is derived from an EMBL/GenBank/DDBJ whole genome shotgun (WGS) entry which is preliminary data.</text>
</comment>
<name>A0ABT6TBZ7_9BACL</name>
<keyword evidence="3 5" id="KW-1133">Transmembrane helix</keyword>
<feature type="domain" description="Methylamine utilisation protein MauE" evidence="6">
    <location>
        <begin position="6"/>
        <end position="140"/>
    </location>
</feature>
<reference evidence="7" key="1">
    <citation type="submission" date="2023-04" db="EMBL/GenBank/DDBJ databases">
        <title>Comparative genomic analysis of Cohnella hashimotonis sp. nov., isolated from the International Space Station.</title>
        <authorList>
            <person name="Venkateswaran K."/>
            <person name="Simpson A."/>
        </authorList>
    </citation>
    <scope>NUCLEOTIDE SEQUENCE</scope>
    <source>
        <strain evidence="7">F6_2S_P_1</strain>
    </source>
</reference>
<feature type="transmembrane region" description="Helical" evidence="5">
    <location>
        <begin position="125"/>
        <end position="141"/>
    </location>
</feature>
<feature type="transmembrane region" description="Helical" evidence="5">
    <location>
        <begin position="6"/>
        <end position="25"/>
    </location>
</feature>
<feature type="transmembrane region" description="Helical" evidence="5">
    <location>
        <begin position="147"/>
        <end position="165"/>
    </location>
</feature>
<protein>
    <recommendedName>
        <fullName evidence="6">Methylamine utilisation protein MauE domain-containing protein</fullName>
    </recommendedName>
</protein>
<dbReference type="Pfam" id="PF07291">
    <property type="entry name" value="MauE"/>
    <property type="match status" value="1"/>
</dbReference>
<dbReference type="EMBL" id="JAGRPV010000001">
    <property type="protein sequence ID" value="MDI4644361.1"/>
    <property type="molecule type" value="Genomic_DNA"/>
</dbReference>
<keyword evidence="4 5" id="KW-0472">Membrane</keyword>
<evidence type="ECO:0000256" key="3">
    <source>
        <dbReference type="ARBA" id="ARBA00022989"/>
    </source>
</evidence>
<gene>
    <name evidence="7" type="ORF">KB449_05275</name>
</gene>
<accession>A0ABT6TBZ7</accession>
<dbReference type="InterPro" id="IPR009908">
    <property type="entry name" value="Methylamine_util_MauE"/>
</dbReference>
<keyword evidence="8" id="KW-1185">Reference proteome</keyword>
<evidence type="ECO:0000313" key="7">
    <source>
        <dbReference type="EMBL" id="MDI4644361.1"/>
    </source>
</evidence>
<sequence length="186" mass="19427">MYWENEVAWLCDFAMAAVFAASAYGKGQAMTDMRLEMKAYKLLPARLVPAAAWAVLGLEWALAAAFAAGGKLEGIKEPAAIVVLLGMTGLSRRRHPNGKGTAEQAYGANGCACFGANHPLGRRPLLRNAIFVAIALAGWMTDRPAASGAGLAGFALAALAAVWLLEASRLQKEIGEGRTGDGHVSG</sequence>
<proteinExistence type="predicted"/>
<dbReference type="RefSeq" id="WP_282907366.1">
    <property type="nucleotide sequence ID" value="NZ_JAGRPV010000001.1"/>
</dbReference>
<evidence type="ECO:0000256" key="4">
    <source>
        <dbReference type="ARBA" id="ARBA00023136"/>
    </source>
</evidence>
<evidence type="ECO:0000256" key="2">
    <source>
        <dbReference type="ARBA" id="ARBA00022692"/>
    </source>
</evidence>
<keyword evidence="2 5" id="KW-0812">Transmembrane</keyword>
<dbReference type="Proteomes" id="UP001161691">
    <property type="component" value="Unassembled WGS sequence"/>
</dbReference>